<accession>A0A6P8HKI7</accession>
<dbReference type="Proteomes" id="UP000515163">
    <property type="component" value="Unplaced"/>
</dbReference>
<dbReference type="InterPro" id="IPR051468">
    <property type="entry name" value="Fungal_SecMetab_SDRs"/>
</dbReference>
<dbReference type="InterPro" id="IPR002347">
    <property type="entry name" value="SDR_fam"/>
</dbReference>
<dbReference type="InterPro" id="IPR036291">
    <property type="entry name" value="NAD(P)-bd_dom_sf"/>
</dbReference>
<keyword evidence="1" id="KW-0521">NADP</keyword>
<evidence type="ECO:0000256" key="1">
    <source>
        <dbReference type="ARBA" id="ARBA00022857"/>
    </source>
</evidence>
<dbReference type="CDD" id="cd05325">
    <property type="entry name" value="carb_red_sniffer_like_SDR_c"/>
    <property type="match status" value="1"/>
</dbReference>
<dbReference type="GeneID" id="116290338"/>
<dbReference type="SUPFAM" id="SSF51735">
    <property type="entry name" value="NAD(P)-binding Rossmann-fold domains"/>
    <property type="match status" value="1"/>
</dbReference>
<dbReference type="RefSeq" id="XP_031553207.1">
    <property type="nucleotide sequence ID" value="XM_031697347.1"/>
</dbReference>
<dbReference type="PANTHER" id="PTHR43544">
    <property type="entry name" value="SHORT-CHAIN DEHYDROGENASE/REDUCTASE"/>
    <property type="match status" value="1"/>
</dbReference>
<dbReference type="PANTHER" id="PTHR43544:SF7">
    <property type="entry name" value="NADB-LER2"/>
    <property type="match status" value="1"/>
</dbReference>
<dbReference type="KEGG" id="aten:116290338"/>
<dbReference type="PRINTS" id="PR00081">
    <property type="entry name" value="GDHRDH"/>
</dbReference>
<evidence type="ECO:0000256" key="3">
    <source>
        <dbReference type="RuleBase" id="RU000363"/>
    </source>
</evidence>
<reference evidence="5" key="1">
    <citation type="submission" date="2025-08" db="UniProtKB">
        <authorList>
            <consortium name="RefSeq"/>
        </authorList>
    </citation>
    <scope>IDENTIFICATION</scope>
    <source>
        <tissue evidence="5">Tentacle</tissue>
    </source>
</reference>
<evidence type="ECO:0000256" key="2">
    <source>
        <dbReference type="ARBA" id="ARBA00023002"/>
    </source>
</evidence>
<dbReference type="OrthoDB" id="5296at2759"/>
<dbReference type="PRINTS" id="PR00080">
    <property type="entry name" value="SDRFAMILY"/>
</dbReference>
<protein>
    <submittedName>
        <fullName evidence="5">Uncharacterized protein LOC116290338</fullName>
    </submittedName>
</protein>
<dbReference type="GO" id="GO:0016491">
    <property type="term" value="F:oxidoreductase activity"/>
    <property type="evidence" value="ECO:0007669"/>
    <property type="project" value="UniProtKB-KW"/>
</dbReference>
<dbReference type="Pfam" id="PF00106">
    <property type="entry name" value="adh_short"/>
    <property type="match status" value="1"/>
</dbReference>
<evidence type="ECO:0000313" key="4">
    <source>
        <dbReference type="Proteomes" id="UP000515163"/>
    </source>
</evidence>
<comment type="similarity">
    <text evidence="3">Belongs to the short-chain dehydrogenases/reductases (SDR) family.</text>
</comment>
<keyword evidence="4" id="KW-1185">Reference proteome</keyword>
<sequence length="253" mass="27788">MASTSLCRSIFITGCNRGLGLEFVKQFLKLSPPPEHIFATCRDLNAKSCEELKQLASENSNVCLVELDVTEFERIKGVAQEVSDKLQGKGLNVLLNNAGIIFREPSIEDVTVEMMVDHYKVNTVAPLMITQAFLPLLKKAATDPEEKSYIKAAVLNMSSLVGSLTNYKKGVRYPYRASKSALNSVTKSMSVDLKPFGIISVVLDPGWVRTDMGGEQAPLAASESVSGMMEVIKSLDESKNGMWLDYKGDITPW</sequence>
<evidence type="ECO:0000313" key="5">
    <source>
        <dbReference type="RefSeq" id="XP_031553207.1"/>
    </source>
</evidence>
<proteinExistence type="inferred from homology"/>
<name>A0A6P8HKI7_ACTTE</name>
<dbReference type="AlphaFoldDB" id="A0A6P8HKI7"/>
<gene>
    <name evidence="5" type="primary">LOC116290338</name>
</gene>
<organism evidence="4 5">
    <name type="scientific">Actinia tenebrosa</name>
    <name type="common">Australian red waratah sea anemone</name>
    <dbReference type="NCBI Taxonomy" id="6105"/>
    <lineage>
        <taxon>Eukaryota</taxon>
        <taxon>Metazoa</taxon>
        <taxon>Cnidaria</taxon>
        <taxon>Anthozoa</taxon>
        <taxon>Hexacorallia</taxon>
        <taxon>Actiniaria</taxon>
        <taxon>Actiniidae</taxon>
        <taxon>Actinia</taxon>
    </lineage>
</organism>
<keyword evidence="2" id="KW-0560">Oxidoreductase</keyword>
<dbReference type="Gene3D" id="3.40.50.720">
    <property type="entry name" value="NAD(P)-binding Rossmann-like Domain"/>
    <property type="match status" value="1"/>
</dbReference>
<dbReference type="GO" id="GO:0005737">
    <property type="term" value="C:cytoplasm"/>
    <property type="evidence" value="ECO:0007669"/>
    <property type="project" value="TreeGrafter"/>
</dbReference>
<dbReference type="InParanoid" id="A0A6P8HKI7"/>